<dbReference type="OrthoDB" id="9778803at2"/>
<evidence type="ECO:0000256" key="6">
    <source>
        <dbReference type="ARBA" id="ARBA00022777"/>
    </source>
</evidence>
<evidence type="ECO:0000313" key="12">
    <source>
        <dbReference type="EMBL" id="APJ38396.1"/>
    </source>
</evidence>
<evidence type="ECO:0000256" key="8">
    <source>
        <dbReference type="ARBA" id="ARBA00023268"/>
    </source>
</evidence>
<dbReference type="STRING" id="48003.BLA55_01775"/>
<dbReference type="Gene3D" id="3.40.1390.20">
    <property type="entry name" value="HprK N-terminal domain-like"/>
    <property type="match status" value="1"/>
</dbReference>
<evidence type="ECO:0000256" key="3">
    <source>
        <dbReference type="ARBA" id="ARBA00022527"/>
    </source>
</evidence>
<evidence type="ECO:0000256" key="4">
    <source>
        <dbReference type="ARBA" id="ARBA00022679"/>
    </source>
</evidence>
<evidence type="ECO:0000256" key="5">
    <source>
        <dbReference type="ARBA" id="ARBA00022741"/>
    </source>
</evidence>
<dbReference type="Proteomes" id="UP000184322">
    <property type="component" value="Chromosome"/>
</dbReference>
<evidence type="ECO:0000256" key="1">
    <source>
        <dbReference type="ARBA" id="ARBA00001120"/>
    </source>
</evidence>
<dbReference type="RefSeq" id="WP_073372400.1">
    <property type="nucleotide sequence ID" value="NZ_CP017813.1"/>
</dbReference>
<dbReference type="NCBIfam" id="TIGR00679">
    <property type="entry name" value="hpr-ser"/>
    <property type="match status" value="1"/>
</dbReference>
<reference evidence="13" key="1">
    <citation type="submission" date="2016-10" db="EMBL/GenBank/DDBJ databases">
        <authorList>
            <person name="Beylefeld A."/>
            <person name="Abolnik C."/>
        </authorList>
    </citation>
    <scope>NUCLEOTIDE SEQUENCE [LARGE SCALE GENOMIC DNA]</scope>
    <source>
        <strain evidence="13">B359_6</strain>
    </source>
</reference>
<evidence type="ECO:0000313" key="13">
    <source>
        <dbReference type="Proteomes" id="UP000184322"/>
    </source>
</evidence>
<proteinExistence type="inferred from homology"/>
<keyword evidence="7" id="KW-0067">ATP-binding</keyword>
<dbReference type="Gene3D" id="3.40.50.300">
    <property type="entry name" value="P-loop containing nucleotide triphosphate hydrolases"/>
    <property type="match status" value="1"/>
</dbReference>
<keyword evidence="3" id="KW-0723">Serine/threonine-protein kinase</keyword>
<dbReference type="PANTHER" id="PTHR30305">
    <property type="entry name" value="PROTEIN YJDM-RELATED"/>
    <property type="match status" value="1"/>
</dbReference>
<dbReference type="SUPFAM" id="SSF53795">
    <property type="entry name" value="PEP carboxykinase-like"/>
    <property type="match status" value="1"/>
</dbReference>
<organism evidence="12 13">
    <name type="scientific">Mycoplasmopsis pullorum</name>
    <dbReference type="NCBI Taxonomy" id="48003"/>
    <lineage>
        <taxon>Bacteria</taxon>
        <taxon>Bacillati</taxon>
        <taxon>Mycoplasmatota</taxon>
        <taxon>Mycoplasmoidales</taxon>
        <taxon>Metamycoplasmataceae</taxon>
        <taxon>Mycoplasmopsis</taxon>
    </lineage>
</organism>
<dbReference type="AlphaFoldDB" id="A0A1L4FS19"/>
<feature type="domain" description="HPr kinase/phosphorylase C-terminal" evidence="11">
    <location>
        <begin position="138"/>
        <end position="303"/>
    </location>
</feature>
<dbReference type="InterPro" id="IPR011104">
    <property type="entry name" value="Hpr_kin/Pase_C"/>
</dbReference>
<comment type="similarity">
    <text evidence="2">Belongs to the HPrK/P family.</text>
</comment>
<evidence type="ECO:0000256" key="9">
    <source>
        <dbReference type="ARBA" id="ARBA00047657"/>
    </source>
</evidence>
<keyword evidence="6 12" id="KW-0418">Kinase</keyword>
<dbReference type="GO" id="GO:0004674">
    <property type="term" value="F:protein serine/threonine kinase activity"/>
    <property type="evidence" value="ECO:0007669"/>
    <property type="project" value="UniProtKB-KW"/>
</dbReference>
<dbReference type="InterPro" id="IPR027417">
    <property type="entry name" value="P-loop_NTPase"/>
</dbReference>
<dbReference type="PANTHER" id="PTHR30305:SF1">
    <property type="entry name" value="HPR KINASE_PHOSPHORYLASE"/>
    <property type="match status" value="1"/>
</dbReference>
<name>A0A1L4FS19_9BACT</name>
<evidence type="ECO:0000259" key="10">
    <source>
        <dbReference type="Pfam" id="PF02603"/>
    </source>
</evidence>
<sequence length="310" mass="34433">MNKRKISSTEIIEKFSLNIVNADNNPNYLNIYSPAIKRVGLELTRSIKNERVGRNIISWGTSESKWFNSIGKENTIDALNAVFQHHPPLVILSKGVSERVQKWIVQAANEHKIPVAVSEDSTSLITTTIGTYLNDFYTQETQVHGCLVLIGGVGVLIVGPSGLGKSEATLDLIQRGHVFISDDAVLIKYSGGRFVGRSPLITKNFLEVRGIGIIDVKYTYGINAIASNCTINLVVELVQKQNQHELDRLGIHFLEYPILKGSIKKMQIPVKDGGNTASLIEAAVSAYLARHDGNSILEEMEKRRRDNEYY</sequence>
<dbReference type="SUPFAM" id="SSF75138">
    <property type="entry name" value="HprK N-terminal domain-like"/>
    <property type="match status" value="1"/>
</dbReference>
<keyword evidence="5" id="KW-0547">Nucleotide-binding</keyword>
<gene>
    <name evidence="12" type="ORF">BLA55_01775</name>
</gene>
<evidence type="ECO:0000259" key="11">
    <source>
        <dbReference type="Pfam" id="PF07475"/>
    </source>
</evidence>
<keyword evidence="13" id="KW-1185">Reference proteome</keyword>
<keyword evidence="8" id="KW-0511">Multifunctional enzyme</keyword>
<protein>
    <submittedName>
        <fullName evidence="12">HPr(Ser) kinase/phosphatase</fullName>
    </submittedName>
</protein>
<evidence type="ECO:0000256" key="2">
    <source>
        <dbReference type="ARBA" id="ARBA00006883"/>
    </source>
</evidence>
<dbReference type="KEGG" id="mpul:BLA55_01775"/>
<dbReference type="Pfam" id="PF02603">
    <property type="entry name" value="Hpr_kinase_N"/>
    <property type="match status" value="1"/>
</dbReference>
<dbReference type="GO" id="GO:0006109">
    <property type="term" value="P:regulation of carbohydrate metabolic process"/>
    <property type="evidence" value="ECO:0007669"/>
    <property type="project" value="InterPro"/>
</dbReference>
<dbReference type="InterPro" id="IPR011126">
    <property type="entry name" value="Hpr_kin/Pase_Hpr_N"/>
</dbReference>
<evidence type="ECO:0000256" key="7">
    <source>
        <dbReference type="ARBA" id="ARBA00022840"/>
    </source>
</evidence>
<dbReference type="InterPro" id="IPR028979">
    <property type="entry name" value="Ser_kin/Pase_Hpr-like_N_sf"/>
</dbReference>
<dbReference type="GO" id="GO:0005524">
    <property type="term" value="F:ATP binding"/>
    <property type="evidence" value="ECO:0007669"/>
    <property type="project" value="UniProtKB-KW"/>
</dbReference>
<feature type="domain" description="HPr(Ser) kinase/phosphorylase N-terminal" evidence="10">
    <location>
        <begin position="9"/>
        <end position="133"/>
    </location>
</feature>
<comment type="catalytic activity">
    <reaction evidence="1">
        <text>[HPr protein]-L-serine + ATP = [HPr protein]-O-phospho-L-serine + ADP + H(+)</text>
        <dbReference type="Rhea" id="RHEA:46600"/>
        <dbReference type="Rhea" id="RHEA-COMP:11602"/>
        <dbReference type="Rhea" id="RHEA-COMP:11603"/>
        <dbReference type="ChEBI" id="CHEBI:15378"/>
        <dbReference type="ChEBI" id="CHEBI:29999"/>
        <dbReference type="ChEBI" id="CHEBI:30616"/>
        <dbReference type="ChEBI" id="CHEBI:83421"/>
        <dbReference type="ChEBI" id="CHEBI:456216"/>
    </reaction>
</comment>
<accession>A0A1L4FS19</accession>
<dbReference type="Pfam" id="PF07475">
    <property type="entry name" value="Hpr_kinase_C"/>
    <property type="match status" value="1"/>
</dbReference>
<dbReference type="InterPro" id="IPR003755">
    <property type="entry name" value="HPr(Ser)_kin/Pase"/>
</dbReference>
<dbReference type="GO" id="GO:0000155">
    <property type="term" value="F:phosphorelay sensor kinase activity"/>
    <property type="evidence" value="ECO:0007669"/>
    <property type="project" value="InterPro"/>
</dbReference>
<comment type="catalytic activity">
    <reaction evidence="9">
        <text>[HPr protein]-O-phospho-L-serine + phosphate + H(+) = [HPr protein]-L-serine + diphosphate</text>
        <dbReference type="Rhea" id="RHEA:46604"/>
        <dbReference type="Rhea" id="RHEA-COMP:11602"/>
        <dbReference type="Rhea" id="RHEA-COMP:11603"/>
        <dbReference type="ChEBI" id="CHEBI:15378"/>
        <dbReference type="ChEBI" id="CHEBI:29999"/>
        <dbReference type="ChEBI" id="CHEBI:33019"/>
        <dbReference type="ChEBI" id="CHEBI:43474"/>
        <dbReference type="ChEBI" id="CHEBI:83421"/>
    </reaction>
</comment>
<dbReference type="CDD" id="cd01918">
    <property type="entry name" value="HprK_C"/>
    <property type="match status" value="1"/>
</dbReference>
<keyword evidence="4" id="KW-0808">Transferase</keyword>
<dbReference type="EMBL" id="CP017813">
    <property type="protein sequence ID" value="APJ38396.1"/>
    <property type="molecule type" value="Genomic_DNA"/>
</dbReference>